<evidence type="ECO:0000313" key="3">
    <source>
        <dbReference type="Proteomes" id="UP001261871"/>
    </source>
</evidence>
<evidence type="ECO:0008006" key="4">
    <source>
        <dbReference type="Google" id="ProtNLM"/>
    </source>
</evidence>
<dbReference type="RefSeq" id="WP_310004927.1">
    <property type="nucleotide sequence ID" value="NZ_JAVDTX010000002.1"/>
</dbReference>
<feature type="transmembrane region" description="Helical" evidence="1">
    <location>
        <begin position="14"/>
        <end position="31"/>
    </location>
</feature>
<evidence type="ECO:0000313" key="2">
    <source>
        <dbReference type="EMBL" id="MDR6844502.1"/>
    </source>
</evidence>
<comment type="caution">
    <text evidence="2">The sequence shown here is derived from an EMBL/GenBank/DDBJ whole genome shotgun (WGS) entry which is preliminary data.</text>
</comment>
<organism evidence="2 3">
    <name type="scientific">Flavobacterium granuli</name>
    <dbReference type="NCBI Taxonomy" id="280093"/>
    <lineage>
        <taxon>Bacteria</taxon>
        <taxon>Pseudomonadati</taxon>
        <taxon>Bacteroidota</taxon>
        <taxon>Flavobacteriia</taxon>
        <taxon>Flavobacteriales</taxon>
        <taxon>Flavobacteriaceae</taxon>
        <taxon>Flavobacterium</taxon>
    </lineage>
</organism>
<dbReference type="Proteomes" id="UP001261871">
    <property type="component" value="Unassembled WGS sequence"/>
</dbReference>
<proteinExistence type="predicted"/>
<keyword evidence="3" id="KW-1185">Reference proteome</keyword>
<keyword evidence="1" id="KW-0472">Membrane</keyword>
<reference evidence="2 3" key="1">
    <citation type="submission" date="2023-07" db="EMBL/GenBank/DDBJ databases">
        <title>Sorghum-associated microbial communities from plants grown in Nebraska, USA.</title>
        <authorList>
            <person name="Schachtman D."/>
        </authorList>
    </citation>
    <scope>NUCLEOTIDE SEQUENCE [LARGE SCALE GENOMIC DNA]</scope>
    <source>
        <strain evidence="2 3">BE124</strain>
    </source>
</reference>
<sequence>MIQIIPYSSGFKEFLKYLGWILLFFFLWFNGCSNKEKAVTSVKVTVPEVKGKFDTKVPNHTPIVINANEKANVQKGETVFVQNKIDKKLIAENEKLKQDFAKANDSIRKLQFAKAIQLNNFNSLFENDVIKIDFKGIVQGEVKEVIPTYTLKERKLEVPVQAKETAFRVLAGIEVGNNTALNDFKAKANLMFQNRKGNVLTASFDTNQTIWVGYSFSILNIKR</sequence>
<accession>A0ABU1S0F5</accession>
<gene>
    <name evidence="2" type="ORF">J2W95_001193</name>
</gene>
<keyword evidence="1" id="KW-1133">Transmembrane helix</keyword>
<protein>
    <recommendedName>
        <fullName evidence="4">HlyD family secretion protein</fullName>
    </recommendedName>
</protein>
<name>A0ABU1S0F5_9FLAO</name>
<keyword evidence="1" id="KW-0812">Transmembrane</keyword>
<dbReference type="EMBL" id="JAVDTX010000002">
    <property type="protein sequence ID" value="MDR6844502.1"/>
    <property type="molecule type" value="Genomic_DNA"/>
</dbReference>
<evidence type="ECO:0000256" key="1">
    <source>
        <dbReference type="SAM" id="Phobius"/>
    </source>
</evidence>